<dbReference type="InterPro" id="IPR011010">
    <property type="entry name" value="DNA_brk_join_enz"/>
</dbReference>
<keyword evidence="1" id="KW-0233">DNA recombination</keyword>
<accession>A0A0C2NSU6</accession>
<keyword evidence="5" id="KW-1185">Reference proteome</keyword>
<organism evidence="4 5">
    <name type="scientific">Vibrio renipiscarius</name>
    <dbReference type="NCBI Taxonomy" id="1461322"/>
    <lineage>
        <taxon>Bacteria</taxon>
        <taxon>Pseudomonadati</taxon>
        <taxon>Pseudomonadota</taxon>
        <taxon>Gammaproteobacteria</taxon>
        <taxon>Vibrionales</taxon>
        <taxon>Vibrionaceae</taxon>
        <taxon>Vibrio</taxon>
    </lineage>
</organism>
<evidence type="ECO:0000256" key="1">
    <source>
        <dbReference type="ARBA" id="ARBA00023172"/>
    </source>
</evidence>
<feature type="compositionally biased region" description="Polar residues" evidence="2">
    <location>
        <begin position="7"/>
        <end position="20"/>
    </location>
</feature>
<gene>
    <name evidence="4" type="ORF">OJ16_08840</name>
</gene>
<reference evidence="4 5" key="1">
    <citation type="submission" date="2014-11" db="EMBL/GenBank/DDBJ databases">
        <title>Draft Genome Sequence of Vibrio piscirenalis strains CECT 8603T and CECT 8604, two marine Gammaproteobacterium isolated from cultured gilthead sea bream (Sparus aurata).</title>
        <authorList>
            <person name="Arahal D.R."/>
            <person name="Rodrigo-Torres L."/>
            <person name="Lucena T."/>
            <person name="Pujalte M.J."/>
        </authorList>
    </citation>
    <scope>NUCLEOTIDE SEQUENCE [LARGE SCALE GENOMIC DNA]</scope>
    <source>
        <strain evidence="4 5">DCR 1-4-2</strain>
    </source>
</reference>
<comment type="caution">
    <text evidence="4">The sequence shown here is derived from an EMBL/GenBank/DDBJ whole genome shotgun (WGS) entry which is preliminary data.</text>
</comment>
<evidence type="ECO:0000313" key="5">
    <source>
        <dbReference type="Proteomes" id="UP000031672"/>
    </source>
</evidence>
<evidence type="ECO:0000256" key="2">
    <source>
        <dbReference type="SAM" id="MobiDB-lite"/>
    </source>
</evidence>
<dbReference type="InterPro" id="IPR013762">
    <property type="entry name" value="Integrase-like_cat_sf"/>
</dbReference>
<dbReference type="EMBL" id="JTKH01000010">
    <property type="protein sequence ID" value="KII79260.1"/>
    <property type="molecule type" value="Genomic_DNA"/>
</dbReference>
<dbReference type="AlphaFoldDB" id="A0A0C2NSU6"/>
<dbReference type="GO" id="GO:0015074">
    <property type="term" value="P:DNA integration"/>
    <property type="evidence" value="ECO:0007669"/>
    <property type="project" value="InterPro"/>
</dbReference>
<protein>
    <recommendedName>
        <fullName evidence="3">Integrase catalytic domain-containing protein</fullName>
    </recommendedName>
</protein>
<dbReference type="InterPro" id="IPR024456">
    <property type="entry name" value="Integrase_catalytic_putative"/>
</dbReference>
<evidence type="ECO:0000313" key="4">
    <source>
        <dbReference type="EMBL" id="KII79260.1"/>
    </source>
</evidence>
<accession>A0A0C2JUU0</accession>
<dbReference type="OrthoDB" id="5394387at2"/>
<dbReference type="Proteomes" id="UP000031672">
    <property type="component" value="Unassembled WGS sequence"/>
</dbReference>
<name>A0A0C2NSU6_9VIBR</name>
<sequence>MSKKAKNISTSRGQRANPNARNFGLGSRDMKQAGVNALKEKFAASQIGFKSVAVQGQRFGQFASYIRDSFNVRDMRSITQDHVRQYAQELDSRISGGELSAKSAHDYLAAVNSVLGQASGHSDLRVTASEVGLPDRSGITTVNKAISESQHHKVQSQLDDRLKAISSMQRSLGMRFEEACKNNPTSMYKEAVDSRTVTISEGTKGGQSRTVPIINPNQLDALRNASTVQGNHHSMIPAHQTYAQFQSQSYKTYHQLGYQTHSERHAYAQHSYREHIRTITGVSDVRSPIESGYKHGQAHHQYIADKVNCSPEKAKQLDHQVREMVAKELGHHRIDITNAYLG</sequence>
<evidence type="ECO:0000259" key="3">
    <source>
        <dbReference type="Pfam" id="PF12835"/>
    </source>
</evidence>
<feature type="domain" description="Integrase catalytic" evidence="3">
    <location>
        <begin position="143"/>
        <end position="269"/>
    </location>
</feature>
<proteinExistence type="predicted"/>
<dbReference type="Pfam" id="PF12835">
    <property type="entry name" value="Integrase_1"/>
    <property type="match status" value="1"/>
</dbReference>
<dbReference type="GO" id="GO:0006310">
    <property type="term" value="P:DNA recombination"/>
    <property type="evidence" value="ECO:0007669"/>
    <property type="project" value="UniProtKB-KW"/>
</dbReference>
<feature type="region of interest" description="Disordered" evidence="2">
    <location>
        <begin position="1"/>
        <end position="26"/>
    </location>
</feature>
<dbReference type="STRING" id="1461322.OJ16_08840"/>
<dbReference type="Gene3D" id="1.10.443.10">
    <property type="entry name" value="Intergrase catalytic core"/>
    <property type="match status" value="1"/>
</dbReference>
<dbReference type="RefSeq" id="WP_040989524.1">
    <property type="nucleotide sequence ID" value="NZ_JTKH01000010.1"/>
</dbReference>
<dbReference type="GO" id="GO:0003677">
    <property type="term" value="F:DNA binding"/>
    <property type="evidence" value="ECO:0007669"/>
    <property type="project" value="InterPro"/>
</dbReference>
<dbReference type="SUPFAM" id="SSF56349">
    <property type="entry name" value="DNA breaking-rejoining enzymes"/>
    <property type="match status" value="1"/>
</dbReference>